<sequence>MIYLEWCTQLEKNRKLSNQRITAEGVSVNEVQPCMCLCQTVLVPVMCADQHCEVIMIVACIKLSTYRDMPFDLLKTKCARDHMPPPSSKSNHTKQQSRVPPVAGFA</sequence>
<protein>
    <submittedName>
        <fullName evidence="2">Uncharacterized protein</fullName>
    </submittedName>
</protein>
<accession>A0A8G0PH24</accession>
<evidence type="ECO:0000256" key="1">
    <source>
        <dbReference type="SAM" id="MobiDB-lite"/>
    </source>
</evidence>
<dbReference type="AlphaFoldDB" id="A0A8G0PH24"/>
<gene>
    <name evidence="2" type="ORF">H0G86_003544</name>
</gene>
<reference evidence="2 3" key="1">
    <citation type="journal article" date="2021" name="BMC Genomics">
        <title>Telomere-to-telomere genome assembly of asparaginase-producing Trichoderma simmonsii.</title>
        <authorList>
            <person name="Chung D."/>
            <person name="Kwon Y.M."/>
            <person name="Yang Y."/>
        </authorList>
    </citation>
    <scope>NUCLEOTIDE SEQUENCE [LARGE SCALE GENOMIC DNA]</scope>
    <source>
        <strain evidence="2 3">GH-Sj1</strain>
    </source>
</reference>
<dbReference type="Proteomes" id="UP000826661">
    <property type="component" value="Chromosome II"/>
</dbReference>
<organism evidence="2 3">
    <name type="scientific">Trichoderma simmonsii</name>
    <dbReference type="NCBI Taxonomy" id="1491479"/>
    <lineage>
        <taxon>Eukaryota</taxon>
        <taxon>Fungi</taxon>
        <taxon>Dikarya</taxon>
        <taxon>Ascomycota</taxon>
        <taxon>Pezizomycotina</taxon>
        <taxon>Sordariomycetes</taxon>
        <taxon>Hypocreomycetidae</taxon>
        <taxon>Hypocreales</taxon>
        <taxon>Hypocreaceae</taxon>
        <taxon>Trichoderma</taxon>
    </lineage>
</organism>
<proteinExistence type="predicted"/>
<evidence type="ECO:0000313" key="2">
    <source>
        <dbReference type="EMBL" id="QYS96288.1"/>
    </source>
</evidence>
<feature type="compositionally biased region" description="Polar residues" evidence="1">
    <location>
        <begin position="88"/>
        <end position="98"/>
    </location>
</feature>
<feature type="region of interest" description="Disordered" evidence="1">
    <location>
        <begin position="80"/>
        <end position="106"/>
    </location>
</feature>
<name>A0A8G0PH24_9HYPO</name>
<dbReference type="EMBL" id="CP075865">
    <property type="protein sequence ID" value="QYS96288.1"/>
    <property type="molecule type" value="Genomic_DNA"/>
</dbReference>
<evidence type="ECO:0000313" key="3">
    <source>
        <dbReference type="Proteomes" id="UP000826661"/>
    </source>
</evidence>
<keyword evidence="3" id="KW-1185">Reference proteome</keyword>